<dbReference type="KEGG" id="cef:CE2142"/>
<evidence type="ECO:0000313" key="1">
    <source>
        <dbReference type="EMBL" id="BAC18952.1"/>
    </source>
</evidence>
<dbReference type="Proteomes" id="UP000001409">
    <property type="component" value="Chromosome"/>
</dbReference>
<sequence length="60" mass="6533">MRILVSIVRALPPAFLRIEHGREILPGYPARPTSHTDTGGEGRARFQLRVMEAVAGPPVA</sequence>
<accession>Q8FNK2</accession>
<keyword evidence="2" id="KW-1185">Reference proteome</keyword>
<proteinExistence type="predicted"/>
<reference evidence="1 2" key="1">
    <citation type="journal article" date="2003" name="Genome Res.">
        <title>Comparative complete genome sequence analysis of the amino acid replacements responsible for the thermostability of Corynebacterium efficiens.</title>
        <authorList>
            <person name="Nishio Y."/>
            <person name="Nakamura Y."/>
            <person name="Kawarabayasi Y."/>
            <person name="Usuda Y."/>
            <person name="Kimura E."/>
            <person name="Sugimoto S."/>
            <person name="Matsui K."/>
            <person name="Yamagishi A."/>
            <person name="Kikuchi H."/>
            <person name="Ikeo K."/>
            <person name="Gojobori T."/>
        </authorList>
    </citation>
    <scope>NUCLEOTIDE SEQUENCE [LARGE SCALE GENOMIC DNA]</scope>
    <source>
        <strain evidence="2">DSM 44549 / YS-314 / AJ 12310 / JCM 11189 / NBRC 100395</strain>
    </source>
</reference>
<evidence type="ECO:0000313" key="2">
    <source>
        <dbReference type="Proteomes" id="UP000001409"/>
    </source>
</evidence>
<dbReference type="HOGENOM" id="CLU_2933526_0_0_11"/>
<organism evidence="1 2">
    <name type="scientific">Corynebacterium efficiens (strain DSM 44549 / YS-314 / AJ 12310 / JCM 11189 / NBRC 100395)</name>
    <dbReference type="NCBI Taxonomy" id="196164"/>
    <lineage>
        <taxon>Bacteria</taxon>
        <taxon>Bacillati</taxon>
        <taxon>Actinomycetota</taxon>
        <taxon>Actinomycetes</taxon>
        <taxon>Mycobacteriales</taxon>
        <taxon>Corynebacteriaceae</taxon>
        <taxon>Corynebacterium</taxon>
    </lineage>
</organism>
<dbReference type="EMBL" id="BA000035">
    <property type="protein sequence ID" value="BAC18952.1"/>
    <property type="molecule type" value="Genomic_DNA"/>
</dbReference>
<name>Q8FNK2_COREF</name>
<protein>
    <submittedName>
        <fullName evidence="1">Uncharacterized protein</fullName>
    </submittedName>
</protein>
<dbReference type="AlphaFoldDB" id="Q8FNK2"/>